<proteinExistence type="predicted"/>
<reference evidence="4" key="2">
    <citation type="submission" date="2025-08" db="UniProtKB">
        <authorList>
            <consortium name="RefSeq"/>
        </authorList>
    </citation>
    <scope>IDENTIFICATION</scope>
    <source>
        <tissue evidence="4">Leaf</tissue>
    </source>
</reference>
<keyword evidence="1" id="KW-0175">Coiled coil</keyword>
<feature type="region of interest" description="Disordered" evidence="2">
    <location>
        <begin position="55"/>
        <end position="90"/>
    </location>
</feature>
<evidence type="ECO:0000256" key="1">
    <source>
        <dbReference type="SAM" id="Coils"/>
    </source>
</evidence>
<gene>
    <name evidence="4" type="primary">LOC130465746</name>
</gene>
<evidence type="ECO:0000313" key="4">
    <source>
        <dbReference type="RefSeq" id="XP_056690577.1"/>
    </source>
</evidence>
<protein>
    <submittedName>
        <fullName evidence="4">Uncharacterized protein</fullName>
    </submittedName>
</protein>
<dbReference type="GeneID" id="130465746"/>
<accession>A0ABM3R4N8</accession>
<name>A0ABM3R4N8_SPIOL</name>
<keyword evidence="3" id="KW-1185">Reference proteome</keyword>
<dbReference type="Proteomes" id="UP000813463">
    <property type="component" value="Chromosome 1"/>
</dbReference>
<organism evidence="3 4">
    <name type="scientific">Spinacia oleracea</name>
    <name type="common">Spinach</name>
    <dbReference type="NCBI Taxonomy" id="3562"/>
    <lineage>
        <taxon>Eukaryota</taxon>
        <taxon>Viridiplantae</taxon>
        <taxon>Streptophyta</taxon>
        <taxon>Embryophyta</taxon>
        <taxon>Tracheophyta</taxon>
        <taxon>Spermatophyta</taxon>
        <taxon>Magnoliopsida</taxon>
        <taxon>eudicotyledons</taxon>
        <taxon>Gunneridae</taxon>
        <taxon>Pentapetalae</taxon>
        <taxon>Caryophyllales</taxon>
        <taxon>Chenopodiaceae</taxon>
        <taxon>Chenopodioideae</taxon>
        <taxon>Anserineae</taxon>
        <taxon>Spinacia</taxon>
    </lineage>
</organism>
<reference evidence="3" key="1">
    <citation type="journal article" date="2021" name="Nat. Commun.">
        <title>Genomic analyses provide insights into spinach domestication and the genetic basis of agronomic traits.</title>
        <authorList>
            <person name="Cai X."/>
            <person name="Sun X."/>
            <person name="Xu C."/>
            <person name="Sun H."/>
            <person name="Wang X."/>
            <person name="Ge C."/>
            <person name="Zhang Z."/>
            <person name="Wang Q."/>
            <person name="Fei Z."/>
            <person name="Jiao C."/>
            <person name="Wang Q."/>
        </authorList>
    </citation>
    <scope>NUCLEOTIDE SEQUENCE [LARGE SCALE GENOMIC DNA]</scope>
    <source>
        <strain evidence="3">cv. Varoflay</strain>
    </source>
</reference>
<feature type="compositionally biased region" description="Low complexity" evidence="2">
    <location>
        <begin position="73"/>
        <end position="85"/>
    </location>
</feature>
<feature type="region of interest" description="Disordered" evidence="2">
    <location>
        <begin position="331"/>
        <end position="380"/>
    </location>
</feature>
<sequence length="380" mass="41211">MAIGVCTGVFGKEELEQVSNGGASFDTVGVGAEAIEKTAVLLGIPLKDRAFVGTKFEREEPQEEEISEPVSMSTSTGTGPSTRSGKAPSADALLKKRLESMGNMSRAKPITMLSPPKPPKTSTDTTVIGETSLLMPAEKKLPPPPRKRKFVVEFPDDYGSTDAPRVQLWPEVDCLWMPSSRERQETLSPVAATVESVSDAWRSLQSALATRHHVIMLEDQIVKLKNDMKKAKQEAGRLGDVAKEATARAEALQVSQEKGAAEVAQLNAEKETLVVQVDELKTSLSKVKARIYEFAGCYTWKMKAEMMEEFKAGKHVDWTPDEDISQFNTAFPEDYIPPGAVSDEEDVEEGATATSPDVETMAAPGDGEQGENAGPADHQE</sequence>
<feature type="coiled-coil region" evidence="1">
    <location>
        <begin position="214"/>
        <end position="283"/>
    </location>
</feature>
<dbReference type="RefSeq" id="XP_056690577.1">
    <property type="nucleotide sequence ID" value="XM_056834599.1"/>
</dbReference>
<evidence type="ECO:0000256" key="2">
    <source>
        <dbReference type="SAM" id="MobiDB-lite"/>
    </source>
</evidence>
<evidence type="ECO:0000313" key="3">
    <source>
        <dbReference type="Proteomes" id="UP000813463"/>
    </source>
</evidence>